<dbReference type="Gene3D" id="3.90.1200.10">
    <property type="match status" value="1"/>
</dbReference>
<reference evidence="2 3" key="1">
    <citation type="journal article" date="2014" name="Mol. Plant">
        <title>Chromosome Scale Genome Assembly and Transcriptome Profiling of Nannochloropsis gaditana in Nitrogen Depletion.</title>
        <authorList>
            <person name="Corteggiani Carpinelli E."/>
            <person name="Telatin A."/>
            <person name="Vitulo N."/>
            <person name="Forcato C."/>
            <person name="D'Angelo M."/>
            <person name="Schiavon R."/>
            <person name="Vezzi A."/>
            <person name="Giacometti G.M."/>
            <person name="Morosinotto T."/>
            <person name="Valle G."/>
        </authorList>
    </citation>
    <scope>NUCLEOTIDE SEQUENCE [LARGE SCALE GENOMIC DNA]</scope>
    <source>
        <strain evidence="2 3">B-31</strain>
    </source>
</reference>
<proteinExistence type="inferred from homology"/>
<dbReference type="GO" id="GO:0006646">
    <property type="term" value="P:phosphatidylethanolamine biosynthetic process"/>
    <property type="evidence" value="ECO:0007669"/>
    <property type="project" value="TreeGrafter"/>
</dbReference>
<dbReference type="PANTHER" id="PTHR22603">
    <property type="entry name" value="CHOLINE/ETHANOALAMINE KINASE"/>
    <property type="match status" value="1"/>
</dbReference>
<evidence type="ECO:0000256" key="1">
    <source>
        <dbReference type="ARBA" id="ARBA00038211"/>
    </source>
</evidence>
<comment type="caution">
    <text evidence="2">The sequence shown here is derived from an EMBL/GenBank/DDBJ whole genome shotgun (WGS) entry which is preliminary data.</text>
</comment>
<dbReference type="InterPro" id="IPR011009">
    <property type="entry name" value="Kinase-like_dom_sf"/>
</dbReference>
<dbReference type="AlphaFoldDB" id="W7UB36"/>
<accession>W7UB36</accession>
<name>W7UB36_9STRA</name>
<dbReference type="Gene3D" id="3.30.200.20">
    <property type="entry name" value="Phosphorylase Kinase, domain 1"/>
    <property type="match status" value="1"/>
</dbReference>
<dbReference type="PANTHER" id="PTHR22603:SF93">
    <property type="entry name" value="RE24176P"/>
    <property type="match status" value="1"/>
</dbReference>
<dbReference type="OrthoDB" id="10267235at2759"/>
<keyword evidence="2" id="KW-0808">Transferase</keyword>
<dbReference type="CDD" id="cd05157">
    <property type="entry name" value="ETNK_euk"/>
    <property type="match status" value="1"/>
</dbReference>
<keyword evidence="2" id="KW-0418">Kinase</keyword>
<organism evidence="2 3">
    <name type="scientific">Nannochloropsis gaditana</name>
    <dbReference type="NCBI Taxonomy" id="72520"/>
    <lineage>
        <taxon>Eukaryota</taxon>
        <taxon>Sar</taxon>
        <taxon>Stramenopiles</taxon>
        <taxon>Ochrophyta</taxon>
        <taxon>Eustigmatophyceae</taxon>
        <taxon>Eustigmatales</taxon>
        <taxon>Monodopsidaceae</taxon>
        <taxon>Nannochloropsis</taxon>
    </lineage>
</organism>
<dbReference type="GO" id="GO:0004103">
    <property type="term" value="F:choline kinase activity"/>
    <property type="evidence" value="ECO:0007669"/>
    <property type="project" value="TreeGrafter"/>
</dbReference>
<dbReference type="GO" id="GO:0005737">
    <property type="term" value="C:cytoplasm"/>
    <property type="evidence" value="ECO:0007669"/>
    <property type="project" value="TreeGrafter"/>
</dbReference>
<sequence length="375" mass="40717">MTDQPTPAMVAAILRDAGLLNVENVEDISVCAISGGNTNRVYRVSHTGATARGGTRDFLLRLFGYGTEVFIDRQQEALIYRAVSSQGLCPKLLATFSEGRIEEFVPGQPLSAKQFRSGAFSALIARQLRAFHSIADVKGLPKPTIPPLIAQLRAWATKARSVCGSAWGGIDVASLEGEVDRLEARLLAISSPVCLCHNDVNHLNILLRPTKLETPGQGTSEGTESEIAGCHSNAGCAATTPALGPVAGDDIVFIDLEYAGWNYRGFDLGNLLCEWASDFQSPHPCELDFSSHYPTTEEQKHIARAYLGSGAQGEAIEALVIEMNEFALASHLLWGMWGLIQSKMSTSEFESVSYAQQRLAAYFEGMRRHQRQQGS</sequence>
<evidence type="ECO:0000313" key="3">
    <source>
        <dbReference type="Proteomes" id="UP000019335"/>
    </source>
</evidence>
<dbReference type="Pfam" id="PF01633">
    <property type="entry name" value="Choline_kinase"/>
    <property type="match status" value="1"/>
</dbReference>
<gene>
    <name evidence="2" type="ORF">Naga_100090g21</name>
</gene>
<dbReference type="EMBL" id="AZIL01000039">
    <property type="protein sequence ID" value="EWM30199.1"/>
    <property type="molecule type" value="Genomic_DNA"/>
</dbReference>
<comment type="similarity">
    <text evidence="1">Belongs to the choline/ethanolamine kinase family.</text>
</comment>
<evidence type="ECO:0000313" key="2">
    <source>
        <dbReference type="EMBL" id="EWM30199.1"/>
    </source>
</evidence>
<dbReference type="SUPFAM" id="SSF56112">
    <property type="entry name" value="Protein kinase-like (PK-like)"/>
    <property type="match status" value="1"/>
</dbReference>
<dbReference type="GO" id="GO:0004305">
    <property type="term" value="F:ethanolamine kinase activity"/>
    <property type="evidence" value="ECO:0007669"/>
    <property type="project" value="TreeGrafter"/>
</dbReference>
<keyword evidence="3" id="KW-1185">Reference proteome</keyword>
<protein>
    <submittedName>
        <fullName evidence="2">Choline ethanolamine kinase</fullName>
    </submittedName>
</protein>
<dbReference type="Proteomes" id="UP000019335">
    <property type="component" value="Chromosome 1"/>
</dbReference>